<dbReference type="Gene3D" id="6.10.340.10">
    <property type="match status" value="1"/>
</dbReference>
<feature type="transmembrane region" description="Helical" evidence="8">
    <location>
        <begin position="178"/>
        <end position="200"/>
    </location>
</feature>
<evidence type="ECO:0000313" key="11">
    <source>
        <dbReference type="EMBL" id="OIJ21561.1"/>
    </source>
</evidence>
<feature type="domain" description="Methyl-accepting transducer" evidence="9">
    <location>
        <begin position="273"/>
        <end position="509"/>
    </location>
</feature>
<dbReference type="InterPro" id="IPR003660">
    <property type="entry name" value="HAMP_dom"/>
</dbReference>
<sequence length="559" mass="61854">MKSIRGKIIGGFSIILLLLMIMSTYNLFNVYKINTTVEQTLQEYLQILRISEDLAYNTEQRLDAANRYILLNNSTHKERYMNLREESKVLEEEILKLNDNYQLKELIKESHTWDRMITEEIFVVYEKNDRETALESFQRYIDPLADEIVVGYRNLSGLGQTKIIEIRNDMAEHGRTAVTYNIVVIVIGIILTFVVALVVAKKIISPIKAVVERVEQVAKGDLSKKEIGVRTKDEIGRLTASINQMATSLRNLLSKTVETSDHVVAASEELTSSSEQTTVANNQIVATIQEVSQGAELTVNSAKECARAMEEMTVGIQRIAESSSIVSESSLEATQEAENGKHSLRKVIEQMYSISKGVKDATVIIGRLGERSKEIGSILGVITDISDQTNLLALNAAIEAARAGEHGKGFAVVADEVRKLAEESRKSAEKISSVIREIQADTAVAVDTMDSGTKEVHKGINVVGETSSIFEKIVTSIQNVSIQIQEVTAVAEEMSASTEEVNASVEDMAEVTVETSDRFKSVMKGSEQQLAAMVEIQTSANSLRQLAQELQVEVKKFKV</sequence>
<dbReference type="Proteomes" id="UP000180057">
    <property type="component" value="Unassembled WGS sequence"/>
</dbReference>
<dbReference type="SUPFAM" id="SSF58104">
    <property type="entry name" value="Methyl-accepting chemotaxis protein (MCP) signaling domain"/>
    <property type="match status" value="1"/>
</dbReference>
<keyword evidence="4 6" id="KW-0807">Transducer</keyword>
<evidence type="ECO:0000256" key="7">
    <source>
        <dbReference type="SAM" id="Coils"/>
    </source>
</evidence>
<dbReference type="PANTHER" id="PTHR32089:SF112">
    <property type="entry name" value="LYSOZYME-LIKE PROTEIN-RELATED"/>
    <property type="match status" value="1"/>
</dbReference>
<evidence type="ECO:0000313" key="12">
    <source>
        <dbReference type="Proteomes" id="UP000180057"/>
    </source>
</evidence>
<evidence type="ECO:0000259" key="10">
    <source>
        <dbReference type="PROSITE" id="PS50885"/>
    </source>
</evidence>
<dbReference type="AlphaFoldDB" id="A0A1S2MA28"/>
<keyword evidence="2" id="KW-1003">Cell membrane</keyword>
<reference evidence="11 12" key="1">
    <citation type="submission" date="2016-10" db="EMBL/GenBank/DDBJ databases">
        <title>Draft genome sequences of four alkaliphilic bacteria belonging to the Anaerobacillus genus.</title>
        <authorList>
            <person name="Bassil N.M."/>
            <person name="Lloyd J.R."/>
        </authorList>
    </citation>
    <scope>NUCLEOTIDE SEQUENCE [LARGE SCALE GENOMIC DNA]</scope>
    <source>
        <strain evidence="11 12">DSM 22531</strain>
    </source>
</reference>
<dbReference type="CDD" id="cd06225">
    <property type="entry name" value="HAMP"/>
    <property type="match status" value="1"/>
</dbReference>
<dbReference type="InterPro" id="IPR004089">
    <property type="entry name" value="MCPsignal_dom"/>
</dbReference>
<feature type="domain" description="HAMP" evidence="10">
    <location>
        <begin position="201"/>
        <end position="254"/>
    </location>
</feature>
<dbReference type="GO" id="GO:0007165">
    <property type="term" value="P:signal transduction"/>
    <property type="evidence" value="ECO:0007669"/>
    <property type="project" value="UniProtKB-KW"/>
</dbReference>
<evidence type="ECO:0000256" key="8">
    <source>
        <dbReference type="SAM" id="Phobius"/>
    </source>
</evidence>
<comment type="similarity">
    <text evidence="5">Belongs to the methyl-accepting chemotaxis (MCP) protein family.</text>
</comment>
<feature type="coiled-coil region" evidence="7">
    <location>
        <begin position="73"/>
        <end position="100"/>
    </location>
</feature>
<evidence type="ECO:0008006" key="13">
    <source>
        <dbReference type="Google" id="ProtNLM"/>
    </source>
</evidence>
<accession>A0A1S2MA28</accession>
<evidence type="ECO:0000256" key="3">
    <source>
        <dbReference type="ARBA" id="ARBA00023136"/>
    </source>
</evidence>
<dbReference type="PRINTS" id="PR00260">
    <property type="entry name" value="CHEMTRNSDUCR"/>
</dbReference>
<protein>
    <recommendedName>
        <fullName evidence="13">Methyl-accepting chemotaxis protein</fullName>
    </recommendedName>
</protein>
<dbReference type="RefSeq" id="WP_071388171.1">
    <property type="nucleotide sequence ID" value="NZ_MLQS01000001.1"/>
</dbReference>
<dbReference type="GO" id="GO:0004888">
    <property type="term" value="F:transmembrane signaling receptor activity"/>
    <property type="evidence" value="ECO:0007669"/>
    <property type="project" value="InterPro"/>
</dbReference>
<keyword evidence="7" id="KW-0175">Coiled coil</keyword>
<dbReference type="STRING" id="472963.BKP45_02135"/>
<dbReference type="Pfam" id="PF00015">
    <property type="entry name" value="MCPsignal"/>
    <property type="match status" value="1"/>
</dbReference>
<dbReference type="SMART" id="SM00304">
    <property type="entry name" value="HAMP"/>
    <property type="match status" value="1"/>
</dbReference>
<gene>
    <name evidence="11" type="ORF">BKP45_02135</name>
</gene>
<dbReference type="CDD" id="cd11386">
    <property type="entry name" value="MCP_signal"/>
    <property type="match status" value="1"/>
</dbReference>
<dbReference type="OrthoDB" id="2168386at2"/>
<comment type="caution">
    <text evidence="11">The sequence shown here is derived from an EMBL/GenBank/DDBJ whole genome shotgun (WGS) entry which is preliminary data.</text>
</comment>
<dbReference type="GO" id="GO:0006935">
    <property type="term" value="P:chemotaxis"/>
    <property type="evidence" value="ECO:0007669"/>
    <property type="project" value="InterPro"/>
</dbReference>
<dbReference type="PANTHER" id="PTHR32089">
    <property type="entry name" value="METHYL-ACCEPTING CHEMOTAXIS PROTEIN MCPB"/>
    <property type="match status" value="1"/>
</dbReference>
<proteinExistence type="inferred from homology"/>
<dbReference type="Gene3D" id="1.10.287.950">
    <property type="entry name" value="Methyl-accepting chemotaxis protein"/>
    <property type="match status" value="1"/>
</dbReference>
<organism evidence="11 12">
    <name type="scientific">Anaerobacillus alkalidiazotrophicus</name>
    <dbReference type="NCBI Taxonomy" id="472963"/>
    <lineage>
        <taxon>Bacteria</taxon>
        <taxon>Bacillati</taxon>
        <taxon>Bacillota</taxon>
        <taxon>Bacilli</taxon>
        <taxon>Bacillales</taxon>
        <taxon>Bacillaceae</taxon>
        <taxon>Anaerobacillus</taxon>
    </lineage>
</organism>
<dbReference type="EMBL" id="MLQS01000001">
    <property type="protein sequence ID" value="OIJ21561.1"/>
    <property type="molecule type" value="Genomic_DNA"/>
</dbReference>
<evidence type="ECO:0000259" key="9">
    <source>
        <dbReference type="PROSITE" id="PS50111"/>
    </source>
</evidence>
<evidence type="ECO:0000256" key="5">
    <source>
        <dbReference type="ARBA" id="ARBA00029447"/>
    </source>
</evidence>
<keyword evidence="12" id="KW-1185">Reference proteome</keyword>
<dbReference type="FunFam" id="1.10.287.950:FF:000001">
    <property type="entry name" value="Methyl-accepting chemotaxis sensory transducer"/>
    <property type="match status" value="1"/>
</dbReference>
<evidence type="ECO:0000256" key="2">
    <source>
        <dbReference type="ARBA" id="ARBA00022475"/>
    </source>
</evidence>
<evidence type="ECO:0000256" key="6">
    <source>
        <dbReference type="PROSITE-ProRule" id="PRU00284"/>
    </source>
</evidence>
<dbReference type="SMART" id="SM00283">
    <property type="entry name" value="MA"/>
    <property type="match status" value="1"/>
</dbReference>
<keyword evidence="8" id="KW-0812">Transmembrane</keyword>
<evidence type="ECO:0000256" key="4">
    <source>
        <dbReference type="ARBA" id="ARBA00023224"/>
    </source>
</evidence>
<comment type="subcellular location">
    <subcellularLocation>
        <location evidence="1">Cell membrane</location>
    </subcellularLocation>
</comment>
<name>A0A1S2MA28_9BACI</name>
<evidence type="ECO:0000256" key="1">
    <source>
        <dbReference type="ARBA" id="ARBA00004236"/>
    </source>
</evidence>
<dbReference type="InterPro" id="IPR004090">
    <property type="entry name" value="Chemotax_Me-accpt_rcpt"/>
</dbReference>
<dbReference type="PROSITE" id="PS50885">
    <property type="entry name" value="HAMP"/>
    <property type="match status" value="1"/>
</dbReference>
<dbReference type="PROSITE" id="PS50111">
    <property type="entry name" value="CHEMOTAXIS_TRANSDUC_2"/>
    <property type="match status" value="1"/>
</dbReference>
<dbReference type="Pfam" id="PF00672">
    <property type="entry name" value="HAMP"/>
    <property type="match status" value="1"/>
</dbReference>
<dbReference type="GO" id="GO:0005886">
    <property type="term" value="C:plasma membrane"/>
    <property type="evidence" value="ECO:0007669"/>
    <property type="project" value="UniProtKB-SubCell"/>
</dbReference>
<keyword evidence="8" id="KW-1133">Transmembrane helix</keyword>
<feature type="transmembrane region" description="Helical" evidence="8">
    <location>
        <begin position="7"/>
        <end position="28"/>
    </location>
</feature>
<keyword evidence="3 8" id="KW-0472">Membrane</keyword>